<dbReference type="OrthoDB" id="119302at2759"/>
<protein>
    <recommendedName>
        <fullName evidence="1">Ribosome biogenesis protein BMS1/TSR1 C-terminal domain-containing protein</fullName>
    </recommendedName>
</protein>
<feature type="domain" description="Ribosome biogenesis protein BMS1/TSR1 C-terminal" evidence="1">
    <location>
        <begin position="1"/>
        <end position="184"/>
    </location>
</feature>
<organism evidence="2">
    <name type="scientific">Guillardia theta (strain CCMP2712)</name>
    <name type="common">Cryptophyte</name>
    <dbReference type="NCBI Taxonomy" id="905079"/>
    <lineage>
        <taxon>Eukaryota</taxon>
        <taxon>Cryptophyceae</taxon>
        <taxon>Pyrenomonadales</taxon>
        <taxon>Geminigeraceae</taxon>
        <taxon>Guillardia</taxon>
    </lineage>
</organism>
<reference evidence="4" key="2">
    <citation type="submission" date="2012-11" db="EMBL/GenBank/DDBJ databases">
        <authorList>
            <person name="Kuo A."/>
            <person name="Curtis B.A."/>
            <person name="Tanifuji G."/>
            <person name="Burki F."/>
            <person name="Gruber A."/>
            <person name="Irimia M."/>
            <person name="Maruyama S."/>
            <person name="Arias M.C."/>
            <person name="Ball S.G."/>
            <person name="Gile G.H."/>
            <person name="Hirakawa Y."/>
            <person name="Hopkins J.F."/>
            <person name="Rensing S.A."/>
            <person name="Schmutz J."/>
            <person name="Symeonidi A."/>
            <person name="Elias M."/>
            <person name="Eveleigh R.J."/>
            <person name="Herman E.K."/>
            <person name="Klute M.J."/>
            <person name="Nakayama T."/>
            <person name="Obornik M."/>
            <person name="Reyes-Prieto A."/>
            <person name="Armbrust E.V."/>
            <person name="Aves S.J."/>
            <person name="Beiko R.G."/>
            <person name="Coutinho P."/>
            <person name="Dacks J.B."/>
            <person name="Durnford D.G."/>
            <person name="Fast N.M."/>
            <person name="Green B.R."/>
            <person name="Grisdale C."/>
            <person name="Hempe F."/>
            <person name="Henrissat B."/>
            <person name="Hoppner M.P."/>
            <person name="Ishida K.-I."/>
            <person name="Kim E."/>
            <person name="Koreny L."/>
            <person name="Kroth P.G."/>
            <person name="Liu Y."/>
            <person name="Malik S.-B."/>
            <person name="Maier U.G."/>
            <person name="McRose D."/>
            <person name="Mock T."/>
            <person name="Neilson J.A."/>
            <person name="Onodera N.T."/>
            <person name="Poole A.M."/>
            <person name="Pritham E.J."/>
            <person name="Richards T.A."/>
            <person name="Rocap G."/>
            <person name="Roy S.W."/>
            <person name="Sarai C."/>
            <person name="Schaack S."/>
            <person name="Shirato S."/>
            <person name="Slamovits C.H."/>
            <person name="Spencer D.F."/>
            <person name="Suzuki S."/>
            <person name="Worden A.Z."/>
            <person name="Zauner S."/>
            <person name="Barry K."/>
            <person name="Bell C."/>
            <person name="Bharti A.K."/>
            <person name="Crow J.A."/>
            <person name="Grimwood J."/>
            <person name="Kramer R."/>
            <person name="Lindquist E."/>
            <person name="Lucas S."/>
            <person name="Salamov A."/>
            <person name="McFadden G.I."/>
            <person name="Lane C.E."/>
            <person name="Keeling P.J."/>
            <person name="Gray M.W."/>
            <person name="Grigoriev I.V."/>
            <person name="Archibald J.M."/>
        </authorList>
    </citation>
    <scope>NUCLEOTIDE SEQUENCE</scope>
    <source>
        <strain evidence="4">CCMP2712</strain>
    </source>
</reference>
<dbReference type="PANTHER" id="PTHR12858:SF1">
    <property type="entry name" value="PRE-RRNA-PROCESSING PROTEIN TSR1 HOMOLOG"/>
    <property type="match status" value="1"/>
</dbReference>
<dbReference type="KEGG" id="gtt:GUITHDRAFT_91415"/>
<reference evidence="3" key="3">
    <citation type="submission" date="2016-03" db="UniProtKB">
        <authorList>
            <consortium name="EnsemblProtists"/>
        </authorList>
    </citation>
    <scope>IDENTIFICATION</scope>
</reference>
<dbReference type="eggNOG" id="KOG1980">
    <property type="taxonomic scope" value="Eukaryota"/>
</dbReference>
<dbReference type="EnsemblProtists" id="EKX54723">
    <property type="protein sequence ID" value="EKX54723"/>
    <property type="gene ID" value="GUITHDRAFT_91415"/>
</dbReference>
<dbReference type="GO" id="GO:0005525">
    <property type="term" value="F:GTP binding"/>
    <property type="evidence" value="ECO:0007669"/>
    <property type="project" value="TreeGrafter"/>
</dbReference>
<name>L1K2X4_GUITC</name>
<dbReference type="PaxDb" id="55529-EKX54723"/>
<evidence type="ECO:0000313" key="3">
    <source>
        <dbReference type="EnsemblProtists" id="EKX54723"/>
    </source>
</evidence>
<dbReference type="SMART" id="SM01362">
    <property type="entry name" value="DUF663"/>
    <property type="match status" value="1"/>
</dbReference>
<evidence type="ECO:0000313" key="2">
    <source>
        <dbReference type="EMBL" id="EKX54723.1"/>
    </source>
</evidence>
<dbReference type="STRING" id="905079.L1K2X4"/>
<evidence type="ECO:0000313" key="4">
    <source>
        <dbReference type="Proteomes" id="UP000011087"/>
    </source>
</evidence>
<dbReference type="Pfam" id="PF04950">
    <property type="entry name" value="RIBIOP_C"/>
    <property type="match status" value="1"/>
</dbReference>
<accession>L1K2X4</accession>
<dbReference type="HOGENOM" id="CLU_116960_0_0_1"/>
<dbReference type="GO" id="GO:0030688">
    <property type="term" value="C:preribosome, small subunit precursor"/>
    <property type="evidence" value="ECO:0007669"/>
    <property type="project" value="TreeGrafter"/>
</dbReference>
<dbReference type="GeneID" id="17311758"/>
<sequence length="203" mass="23202">MTLMNCSVDRFKEDGDVIKGKDQLILVCGMRRIEVRPIYSEQKNNSDKFKLLRYLPARGTCIASMYAPAIWPPAPVLLLKRQKSGALTIVATGKSLGPNANRIVLKRIVLTGLPYKIHKRKATCRFMFHNPEDVRWFKPVELWTKEGRRGQIREPLGTHGYMKCLFDAPILHSDTVCMSLYKRVYPPYPENAAKQLKTNATPQ</sequence>
<dbReference type="GO" id="GO:0000462">
    <property type="term" value="P:maturation of SSU-rRNA from tricistronic rRNA transcript (SSU-rRNA, 5.8S rRNA, LSU-rRNA)"/>
    <property type="evidence" value="ECO:0007669"/>
    <property type="project" value="TreeGrafter"/>
</dbReference>
<proteinExistence type="predicted"/>
<reference evidence="2 4" key="1">
    <citation type="journal article" date="2012" name="Nature">
        <title>Algal genomes reveal evolutionary mosaicism and the fate of nucleomorphs.</title>
        <authorList>
            <consortium name="DOE Joint Genome Institute"/>
            <person name="Curtis B.A."/>
            <person name="Tanifuji G."/>
            <person name="Burki F."/>
            <person name="Gruber A."/>
            <person name="Irimia M."/>
            <person name="Maruyama S."/>
            <person name="Arias M.C."/>
            <person name="Ball S.G."/>
            <person name="Gile G.H."/>
            <person name="Hirakawa Y."/>
            <person name="Hopkins J.F."/>
            <person name="Kuo A."/>
            <person name="Rensing S.A."/>
            <person name="Schmutz J."/>
            <person name="Symeonidi A."/>
            <person name="Elias M."/>
            <person name="Eveleigh R.J."/>
            <person name="Herman E.K."/>
            <person name="Klute M.J."/>
            <person name="Nakayama T."/>
            <person name="Obornik M."/>
            <person name="Reyes-Prieto A."/>
            <person name="Armbrust E.V."/>
            <person name="Aves S.J."/>
            <person name="Beiko R.G."/>
            <person name="Coutinho P."/>
            <person name="Dacks J.B."/>
            <person name="Durnford D.G."/>
            <person name="Fast N.M."/>
            <person name="Green B.R."/>
            <person name="Grisdale C.J."/>
            <person name="Hempel F."/>
            <person name="Henrissat B."/>
            <person name="Hoppner M.P."/>
            <person name="Ishida K."/>
            <person name="Kim E."/>
            <person name="Koreny L."/>
            <person name="Kroth P.G."/>
            <person name="Liu Y."/>
            <person name="Malik S.B."/>
            <person name="Maier U.G."/>
            <person name="McRose D."/>
            <person name="Mock T."/>
            <person name="Neilson J.A."/>
            <person name="Onodera N.T."/>
            <person name="Poole A.M."/>
            <person name="Pritham E.J."/>
            <person name="Richards T.A."/>
            <person name="Rocap G."/>
            <person name="Roy S.W."/>
            <person name="Sarai C."/>
            <person name="Schaack S."/>
            <person name="Shirato S."/>
            <person name="Slamovits C.H."/>
            <person name="Spencer D.F."/>
            <person name="Suzuki S."/>
            <person name="Worden A.Z."/>
            <person name="Zauner S."/>
            <person name="Barry K."/>
            <person name="Bell C."/>
            <person name="Bharti A.K."/>
            <person name="Crow J.A."/>
            <person name="Grimwood J."/>
            <person name="Kramer R."/>
            <person name="Lindquist E."/>
            <person name="Lucas S."/>
            <person name="Salamov A."/>
            <person name="McFadden G.I."/>
            <person name="Lane C.E."/>
            <person name="Keeling P.J."/>
            <person name="Gray M.W."/>
            <person name="Grigoriev I.V."/>
            <person name="Archibald J.M."/>
        </authorList>
    </citation>
    <scope>NUCLEOTIDE SEQUENCE</scope>
    <source>
        <strain evidence="2 4">CCMP2712</strain>
    </source>
</reference>
<dbReference type="InterPro" id="IPR007034">
    <property type="entry name" value="BMS1_TSR1_C"/>
</dbReference>
<dbReference type="EMBL" id="JH992966">
    <property type="protein sequence ID" value="EKX54723.1"/>
    <property type="molecule type" value="Genomic_DNA"/>
</dbReference>
<dbReference type="OMA" id="ICTKMAV"/>
<dbReference type="RefSeq" id="XP_005841703.1">
    <property type="nucleotide sequence ID" value="XM_005841646.1"/>
</dbReference>
<dbReference type="AlphaFoldDB" id="L1K2X4"/>
<dbReference type="GO" id="GO:0000479">
    <property type="term" value="P:endonucleolytic cleavage of tricistronic rRNA transcript (SSU-rRNA, 5.8S rRNA, LSU-rRNA)"/>
    <property type="evidence" value="ECO:0007669"/>
    <property type="project" value="TreeGrafter"/>
</dbReference>
<dbReference type="GO" id="GO:0034511">
    <property type="term" value="F:U3 snoRNA binding"/>
    <property type="evidence" value="ECO:0007669"/>
    <property type="project" value="TreeGrafter"/>
</dbReference>
<gene>
    <name evidence="2" type="ORF">GUITHDRAFT_91415</name>
</gene>
<dbReference type="GO" id="GO:0003924">
    <property type="term" value="F:GTPase activity"/>
    <property type="evidence" value="ECO:0007669"/>
    <property type="project" value="TreeGrafter"/>
</dbReference>
<dbReference type="PANTHER" id="PTHR12858">
    <property type="entry name" value="RIBOSOME BIOGENESIS PROTEIN"/>
    <property type="match status" value="1"/>
</dbReference>
<dbReference type="InterPro" id="IPR039761">
    <property type="entry name" value="Bms1/Tsr1"/>
</dbReference>
<keyword evidence="4" id="KW-1185">Reference proteome</keyword>
<evidence type="ECO:0000259" key="1">
    <source>
        <dbReference type="SMART" id="SM01362"/>
    </source>
</evidence>
<dbReference type="Proteomes" id="UP000011087">
    <property type="component" value="Unassembled WGS sequence"/>
</dbReference>